<proteinExistence type="predicted"/>
<dbReference type="Gene3D" id="3.40.630.30">
    <property type="match status" value="1"/>
</dbReference>
<organism evidence="4 5">
    <name type="scientific">Tumebacillus amylolyticus</name>
    <dbReference type="NCBI Taxonomy" id="2801339"/>
    <lineage>
        <taxon>Bacteria</taxon>
        <taxon>Bacillati</taxon>
        <taxon>Bacillota</taxon>
        <taxon>Bacilli</taxon>
        <taxon>Bacillales</taxon>
        <taxon>Alicyclobacillaceae</taxon>
        <taxon>Tumebacillus</taxon>
    </lineage>
</organism>
<evidence type="ECO:0000313" key="4">
    <source>
        <dbReference type="EMBL" id="MBL0389325.1"/>
    </source>
</evidence>
<evidence type="ECO:0000313" key="5">
    <source>
        <dbReference type="Proteomes" id="UP000602284"/>
    </source>
</evidence>
<feature type="domain" description="N-acetyltransferase" evidence="3">
    <location>
        <begin position="1"/>
        <end position="170"/>
    </location>
</feature>
<evidence type="ECO:0000256" key="2">
    <source>
        <dbReference type="ARBA" id="ARBA00023315"/>
    </source>
</evidence>
<keyword evidence="1" id="KW-0808">Transferase</keyword>
<dbReference type="RefSeq" id="WP_201638321.1">
    <property type="nucleotide sequence ID" value="NZ_JAEQNB010000010.1"/>
</dbReference>
<dbReference type="PANTHER" id="PTHR43877:SF2">
    <property type="entry name" value="AMINOALKYLPHOSPHONATE N-ACETYLTRANSFERASE-RELATED"/>
    <property type="match status" value="1"/>
</dbReference>
<protein>
    <submittedName>
        <fullName evidence="4">GNAT family N-acetyltransferase</fullName>
    </submittedName>
</protein>
<dbReference type="SUPFAM" id="SSF55729">
    <property type="entry name" value="Acyl-CoA N-acyltransferases (Nat)"/>
    <property type="match status" value="1"/>
</dbReference>
<dbReference type="CDD" id="cd04301">
    <property type="entry name" value="NAT_SF"/>
    <property type="match status" value="1"/>
</dbReference>
<dbReference type="Pfam" id="PF00583">
    <property type="entry name" value="Acetyltransf_1"/>
    <property type="match status" value="1"/>
</dbReference>
<comment type="caution">
    <text evidence="4">The sequence shown here is derived from an EMBL/GenBank/DDBJ whole genome shotgun (WGS) entry which is preliminary data.</text>
</comment>
<dbReference type="InterPro" id="IPR016181">
    <property type="entry name" value="Acyl_CoA_acyltransferase"/>
</dbReference>
<dbReference type="InterPro" id="IPR050832">
    <property type="entry name" value="Bact_Acetyltransf"/>
</dbReference>
<keyword evidence="2" id="KW-0012">Acyltransferase</keyword>
<dbReference type="PROSITE" id="PS51186">
    <property type="entry name" value="GNAT"/>
    <property type="match status" value="1"/>
</dbReference>
<name>A0ABS1JGG9_9BACL</name>
<accession>A0ABS1JGG9</accession>
<sequence>MIRTLVPADAEAYWELRLRGLQEHPEAFSDSYDEALDRPNPIETYAERFSNPSVSFTLGAFDDNNNLLGVVTIVRETRRKIRHKASLMAMYVATESRGQGLAQALIKSAVEQTKEQLDGVEQINLAVTQKNTPALNLYTKLGFQTYGTEKRALRICDLYFDDILMALPLT</sequence>
<evidence type="ECO:0000259" key="3">
    <source>
        <dbReference type="PROSITE" id="PS51186"/>
    </source>
</evidence>
<dbReference type="EMBL" id="JAEQNB010000010">
    <property type="protein sequence ID" value="MBL0389325.1"/>
    <property type="molecule type" value="Genomic_DNA"/>
</dbReference>
<keyword evidence="5" id="KW-1185">Reference proteome</keyword>
<dbReference type="Proteomes" id="UP000602284">
    <property type="component" value="Unassembled WGS sequence"/>
</dbReference>
<dbReference type="InterPro" id="IPR000182">
    <property type="entry name" value="GNAT_dom"/>
</dbReference>
<dbReference type="PANTHER" id="PTHR43877">
    <property type="entry name" value="AMINOALKYLPHOSPHONATE N-ACETYLTRANSFERASE-RELATED-RELATED"/>
    <property type="match status" value="1"/>
</dbReference>
<gene>
    <name evidence="4" type="ORF">JJB07_22290</name>
</gene>
<reference evidence="4 5" key="1">
    <citation type="submission" date="2021-01" db="EMBL/GenBank/DDBJ databases">
        <title>Tumebacillus sp. strain ITR2 16S ribosomal RNA gene Genome sequencing and assembly.</title>
        <authorList>
            <person name="Kang M."/>
        </authorList>
    </citation>
    <scope>NUCLEOTIDE SEQUENCE [LARGE SCALE GENOMIC DNA]</scope>
    <source>
        <strain evidence="4 5">ITR2</strain>
    </source>
</reference>
<evidence type="ECO:0000256" key="1">
    <source>
        <dbReference type="ARBA" id="ARBA00022679"/>
    </source>
</evidence>